<evidence type="ECO:0000256" key="12">
    <source>
        <dbReference type="ARBA" id="ARBA00022741"/>
    </source>
</evidence>
<comment type="similarity">
    <text evidence="7">Belongs to the CobU/CobP family.</text>
</comment>
<evidence type="ECO:0000256" key="14">
    <source>
        <dbReference type="ARBA" id="ARBA00022840"/>
    </source>
</evidence>
<keyword evidence="14" id="KW-0067">ATP-binding</keyword>
<evidence type="ECO:0000256" key="4">
    <source>
        <dbReference type="ARBA" id="ARBA00003889"/>
    </source>
</evidence>
<evidence type="ECO:0000256" key="1">
    <source>
        <dbReference type="ARBA" id="ARBA00000312"/>
    </source>
</evidence>
<comment type="catalytic activity">
    <reaction evidence="2">
        <text>adenosylcob(III)inamide phosphate + GTP + H(+) = adenosylcob(III)inamide-GDP + diphosphate</text>
        <dbReference type="Rhea" id="RHEA:22712"/>
        <dbReference type="ChEBI" id="CHEBI:15378"/>
        <dbReference type="ChEBI" id="CHEBI:33019"/>
        <dbReference type="ChEBI" id="CHEBI:37565"/>
        <dbReference type="ChEBI" id="CHEBI:58502"/>
        <dbReference type="ChEBI" id="CHEBI:60487"/>
        <dbReference type="EC" id="2.7.7.62"/>
    </reaction>
</comment>
<keyword evidence="15" id="KW-0342">GTP-binding</keyword>
<evidence type="ECO:0000256" key="11">
    <source>
        <dbReference type="ARBA" id="ARBA00022679"/>
    </source>
</evidence>
<dbReference type="SUPFAM" id="SSF52540">
    <property type="entry name" value="P-loop containing nucleoside triphosphate hydrolases"/>
    <property type="match status" value="1"/>
</dbReference>
<comment type="function">
    <text evidence="4">Catalyzes ATP-dependent phosphorylation of adenosylcobinamide and addition of GMP to adenosylcobinamide phosphate.</text>
</comment>
<dbReference type="Pfam" id="PF02283">
    <property type="entry name" value="CobU"/>
    <property type="match status" value="1"/>
</dbReference>
<dbReference type="Gene3D" id="3.40.50.300">
    <property type="entry name" value="P-loop containing nucleotide triphosphate hydrolases"/>
    <property type="match status" value="1"/>
</dbReference>
<evidence type="ECO:0000256" key="15">
    <source>
        <dbReference type="ARBA" id="ARBA00023134"/>
    </source>
</evidence>
<dbReference type="CDD" id="cd00544">
    <property type="entry name" value="CobU"/>
    <property type="match status" value="1"/>
</dbReference>
<name>A0ABU5CMU5_9BACI</name>
<protein>
    <recommendedName>
        <fullName evidence="16">Adenosylcobinamide kinase</fullName>
        <ecNumber evidence="8">2.7.1.156</ecNumber>
        <ecNumber evidence="9">2.7.7.62</ecNumber>
    </recommendedName>
    <alternativeName>
        <fullName evidence="17">Adenosylcobinamide-phosphate guanylyltransferase</fullName>
    </alternativeName>
</protein>
<dbReference type="EC" id="2.7.1.156" evidence="8"/>
<dbReference type="PANTHER" id="PTHR34848:SF1">
    <property type="entry name" value="BIFUNCTIONAL ADENOSYLCOBALAMIN BIOSYNTHESIS PROTEIN COBU"/>
    <property type="match status" value="1"/>
</dbReference>
<evidence type="ECO:0000256" key="8">
    <source>
        <dbReference type="ARBA" id="ARBA00012016"/>
    </source>
</evidence>
<dbReference type="InterPro" id="IPR027417">
    <property type="entry name" value="P-loop_NTPase"/>
</dbReference>
<evidence type="ECO:0000256" key="9">
    <source>
        <dbReference type="ARBA" id="ARBA00012523"/>
    </source>
</evidence>
<sequence length="197" mass="22403">MEGKLIFISGGARSGKSSFAERHAISLAKLEKKALYYLATSKVTDGEMHERMKRHQHDRDGSDYPWRTIESSTNLWKVANKLQPNSIVLLDCLTVWLTNEMFRDGLMDDVWMDEIKQKELIDKMMKSVAAILGHVDTLLIVSNEVLNENVYDRSLVQCYSKLLGELHQKLVEQADTAYLVEAGIPLLMKGEQLCVES</sequence>
<dbReference type="Proteomes" id="UP001275315">
    <property type="component" value="Unassembled WGS sequence"/>
</dbReference>
<keyword evidence="13 18" id="KW-0418">Kinase</keyword>
<dbReference type="EC" id="2.7.7.62" evidence="9"/>
<evidence type="ECO:0000256" key="10">
    <source>
        <dbReference type="ARBA" id="ARBA00022573"/>
    </source>
</evidence>
<keyword evidence="18" id="KW-0548">Nucleotidyltransferase</keyword>
<comment type="caution">
    <text evidence="18">The sequence shown here is derived from an EMBL/GenBank/DDBJ whole genome shotgun (WGS) entry which is preliminary data.</text>
</comment>
<comment type="catalytic activity">
    <reaction evidence="3">
        <text>adenosylcob(III)inamide + GTP = adenosylcob(III)inamide phosphate + GDP + H(+)</text>
        <dbReference type="Rhea" id="RHEA:15765"/>
        <dbReference type="ChEBI" id="CHEBI:2480"/>
        <dbReference type="ChEBI" id="CHEBI:15378"/>
        <dbReference type="ChEBI" id="CHEBI:37565"/>
        <dbReference type="ChEBI" id="CHEBI:58189"/>
        <dbReference type="ChEBI" id="CHEBI:58502"/>
        <dbReference type="EC" id="2.7.1.156"/>
    </reaction>
</comment>
<comment type="pathway">
    <text evidence="6">Cofactor biosynthesis; adenosylcobalamin biosynthesis; adenosylcobalamin from cob(II)yrinate a,c-diamide: step 5/7.</text>
</comment>
<dbReference type="EMBL" id="JAWDIQ010000001">
    <property type="protein sequence ID" value="MDY0407689.1"/>
    <property type="molecule type" value="Genomic_DNA"/>
</dbReference>
<gene>
    <name evidence="18" type="ORF">RWD45_02540</name>
</gene>
<dbReference type="PIRSF" id="PIRSF006135">
    <property type="entry name" value="CobU"/>
    <property type="match status" value="1"/>
</dbReference>
<evidence type="ECO:0000256" key="3">
    <source>
        <dbReference type="ARBA" id="ARBA00001522"/>
    </source>
</evidence>
<dbReference type="PANTHER" id="PTHR34848">
    <property type="match status" value="1"/>
</dbReference>
<evidence type="ECO:0000256" key="16">
    <source>
        <dbReference type="ARBA" id="ARBA00029570"/>
    </source>
</evidence>
<dbReference type="GO" id="GO:0016779">
    <property type="term" value="F:nucleotidyltransferase activity"/>
    <property type="evidence" value="ECO:0007669"/>
    <property type="project" value="UniProtKB-KW"/>
</dbReference>
<keyword evidence="12" id="KW-0547">Nucleotide-binding</keyword>
<comment type="catalytic activity">
    <reaction evidence="1">
        <text>adenosylcob(III)inamide + ATP = adenosylcob(III)inamide phosphate + ADP + H(+)</text>
        <dbReference type="Rhea" id="RHEA:15769"/>
        <dbReference type="ChEBI" id="CHEBI:2480"/>
        <dbReference type="ChEBI" id="CHEBI:15378"/>
        <dbReference type="ChEBI" id="CHEBI:30616"/>
        <dbReference type="ChEBI" id="CHEBI:58502"/>
        <dbReference type="ChEBI" id="CHEBI:456216"/>
        <dbReference type="EC" id="2.7.1.156"/>
    </reaction>
</comment>
<organism evidence="18 19">
    <name type="scientific">Paracerasibacillus soli</name>
    <dbReference type="NCBI Taxonomy" id="480284"/>
    <lineage>
        <taxon>Bacteria</taxon>
        <taxon>Bacillati</taxon>
        <taxon>Bacillota</taxon>
        <taxon>Bacilli</taxon>
        <taxon>Bacillales</taxon>
        <taxon>Bacillaceae</taxon>
        <taxon>Paracerasibacillus</taxon>
    </lineage>
</organism>
<evidence type="ECO:0000256" key="5">
    <source>
        <dbReference type="ARBA" id="ARBA00004692"/>
    </source>
</evidence>
<evidence type="ECO:0000256" key="13">
    <source>
        <dbReference type="ARBA" id="ARBA00022777"/>
    </source>
</evidence>
<proteinExistence type="inferred from homology"/>
<evidence type="ECO:0000256" key="17">
    <source>
        <dbReference type="ARBA" id="ARBA00030571"/>
    </source>
</evidence>
<evidence type="ECO:0000256" key="7">
    <source>
        <dbReference type="ARBA" id="ARBA00007490"/>
    </source>
</evidence>
<evidence type="ECO:0000256" key="2">
    <source>
        <dbReference type="ARBA" id="ARBA00000711"/>
    </source>
</evidence>
<dbReference type="GO" id="GO:0016301">
    <property type="term" value="F:kinase activity"/>
    <property type="evidence" value="ECO:0007669"/>
    <property type="project" value="UniProtKB-KW"/>
</dbReference>
<accession>A0ABU5CMU5</accession>
<reference evidence="18 19" key="1">
    <citation type="submission" date="2023-10" db="EMBL/GenBank/DDBJ databases">
        <title>Virgibacillus soli CC-YMP-6 genome.</title>
        <authorList>
            <person name="Miliotis G."/>
            <person name="Sengupta P."/>
            <person name="Hameed A."/>
            <person name="Chuvochina M."/>
            <person name="Mcdonagh F."/>
            <person name="Simpson A.C."/>
            <person name="Singh N.K."/>
            <person name="Rekha P.D."/>
            <person name="Raman K."/>
            <person name="Hugenholtz P."/>
            <person name="Venkateswaran K."/>
        </authorList>
    </citation>
    <scope>NUCLEOTIDE SEQUENCE [LARGE SCALE GENOMIC DNA]</scope>
    <source>
        <strain evidence="18 19">CC-YMP-6</strain>
    </source>
</reference>
<keyword evidence="11" id="KW-0808">Transferase</keyword>
<evidence type="ECO:0000256" key="6">
    <source>
        <dbReference type="ARBA" id="ARBA00005159"/>
    </source>
</evidence>
<comment type="pathway">
    <text evidence="5">Cofactor biosynthesis; adenosylcobalamin biosynthesis; adenosylcobalamin from cob(II)yrinate a,c-diamide: step 6/7.</text>
</comment>
<evidence type="ECO:0000313" key="18">
    <source>
        <dbReference type="EMBL" id="MDY0407689.1"/>
    </source>
</evidence>
<dbReference type="InterPro" id="IPR003203">
    <property type="entry name" value="CobU/CobP"/>
</dbReference>
<dbReference type="RefSeq" id="WP_320378482.1">
    <property type="nucleotide sequence ID" value="NZ_JAWDIQ010000001.1"/>
</dbReference>
<keyword evidence="10" id="KW-0169">Cobalamin biosynthesis</keyword>
<keyword evidence="19" id="KW-1185">Reference proteome</keyword>
<evidence type="ECO:0000313" key="19">
    <source>
        <dbReference type="Proteomes" id="UP001275315"/>
    </source>
</evidence>